<accession>A0A839UJ39</accession>
<evidence type="ECO:0000313" key="3">
    <source>
        <dbReference type="Proteomes" id="UP000554520"/>
    </source>
</evidence>
<keyword evidence="1" id="KW-0732">Signal</keyword>
<sequence>MPWRAAFAFFVAVTALYTLLTAGLAIAADDSDYPQRVSIPKVLQGPFVSEPAVVAQLDKMDARGCAYSGPLVFGCLIQGQALEADREMLGGLRVNPFNLKVAFEIKKTIEGDLKELSAQAARGPKAFPEGEPSLLNATFLTHQDSRVELVGVINRMDRNFIGDPIPGHENHDGCGEISVIYRFSYKRGEEIGSRLPVTMNVVFPAVPTDRPSGAASCKDVAQRWLDYLEMPSRSAEEAVREMMNAETGILSSITGRDIARIEINMQAYRVKVGNDTTNLGSTAKYLIRVFRWDPTAKRFVVSYLSNQIDRARLLGNENGDSNSCGEGIPHELSRKKFVKLITSKAVLADIDRGTLNIPREYLACRAVSVSPGGQYRSGNQPFWNANTAAEQIISDTELEAAMRAYTLNPATQFSFVKSPTDLRVRLNEATCSGCHQARAIAGFHFPGADRDDTPSFNAVYLPGSPQFYGDQPRRLEILKLLASGKSHKRYDLATSYSDRPLNKFKGERWKLNETTELLGGWGSTCIVDSALATTQRQWTCNDGLQCKVLFISPNATSVGTCVPESSLHIGDAMQSGEIKSARFGFDTYVRKEPAPVKIVDAQPYTLIEALGLIPPPGNSYYAAHQEYYEGDADADGGTPEGVIIKRDSQTGGFPAGMLRLSECLDLPPEATCGLVASPGFAKCITDVEAGIGTVQACFVKRTAYAGMRACDAANPCRDDYICLRSIGYNAENGGKKFSARKTGVDGLQLSTEFGQQPPDSAWLSRNSGAGDQRGICIPPYFVFQFRSDGHPKPIKY</sequence>
<feature type="chain" id="PRO_5032582680" evidence="1">
    <location>
        <begin position="28"/>
        <end position="796"/>
    </location>
</feature>
<keyword evidence="3" id="KW-1185">Reference proteome</keyword>
<name>A0A839UJ39_9HYPH</name>
<reference evidence="2 3" key="1">
    <citation type="submission" date="2020-08" db="EMBL/GenBank/DDBJ databases">
        <title>Genomic Encyclopedia of Type Strains, Phase III (KMG-III): the genomes of soil and plant-associated and newly described type strains.</title>
        <authorList>
            <person name="Whitman W."/>
        </authorList>
    </citation>
    <scope>NUCLEOTIDE SEQUENCE [LARGE SCALE GENOMIC DNA]</scope>
    <source>
        <strain evidence="2 3">CECT 7015</strain>
    </source>
</reference>
<evidence type="ECO:0000313" key="2">
    <source>
        <dbReference type="EMBL" id="MBB3149773.1"/>
    </source>
</evidence>
<gene>
    <name evidence="2" type="ORF">FHS21_006227</name>
</gene>
<feature type="signal peptide" evidence="1">
    <location>
        <begin position="1"/>
        <end position="27"/>
    </location>
</feature>
<dbReference type="RefSeq" id="WP_183665655.1">
    <property type="nucleotide sequence ID" value="NZ_JACHXN010000042.1"/>
</dbReference>
<dbReference type="EMBL" id="JACHXN010000042">
    <property type="protein sequence ID" value="MBB3149773.1"/>
    <property type="molecule type" value="Genomic_DNA"/>
</dbReference>
<organism evidence="2 3">
    <name type="scientific">Phyllobacterium trifolii</name>
    <dbReference type="NCBI Taxonomy" id="300193"/>
    <lineage>
        <taxon>Bacteria</taxon>
        <taxon>Pseudomonadati</taxon>
        <taxon>Pseudomonadota</taxon>
        <taxon>Alphaproteobacteria</taxon>
        <taxon>Hyphomicrobiales</taxon>
        <taxon>Phyllobacteriaceae</taxon>
        <taxon>Phyllobacterium</taxon>
    </lineage>
</organism>
<evidence type="ECO:0000256" key="1">
    <source>
        <dbReference type="SAM" id="SignalP"/>
    </source>
</evidence>
<dbReference type="Proteomes" id="UP000554520">
    <property type="component" value="Unassembled WGS sequence"/>
</dbReference>
<protein>
    <submittedName>
        <fullName evidence="2">Uncharacterized protein</fullName>
    </submittedName>
</protein>
<proteinExistence type="predicted"/>
<dbReference type="AlphaFoldDB" id="A0A839UJ39"/>
<comment type="caution">
    <text evidence="2">The sequence shown here is derived from an EMBL/GenBank/DDBJ whole genome shotgun (WGS) entry which is preliminary data.</text>
</comment>